<dbReference type="InterPro" id="IPR028082">
    <property type="entry name" value="Peripla_BP_I"/>
</dbReference>
<dbReference type="InterPro" id="IPR050555">
    <property type="entry name" value="Bact_Solute-Bind_Prot2"/>
</dbReference>
<dbReference type="GO" id="GO:0030288">
    <property type="term" value="C:outer membrane-bounded periplasmic space"/>
    <property type="evidence" value="ECO:0007669"/>
    <property type="project" value="TreeGrafter"/>
</dbReference>
<dbReference type="EMBL" id="CP036150">
    <property type="protein sequence ID" value="QEN06593.1"/>
    <property type="molecule type" value="Genomic_DNA"/>
</dbReference>
<organism evidence="5 6">
    <name type="scientific">Oceanispirochaeta crateris</name>
    <dbReference type="NCBI Taxonomy" id="2518645"/>
    <lineage>
        <taxon>Bacteria</taxon>
        <taxon>Pseudomonadati</taxon>
        <taxon>Spirochaetota</taxon>
        <taxon>Spirochaetia</taxon>
        <taxon>Spirochaetales</taxon>
        <taxon>Spirochaetaceae</taxon>
        <taxon>Oceanispirochaeta</taxon>
    </lineage>
</organism>
<evidence type="ECO:0000313" key="5">
    <source>
        <dbReference type="EMBL" id="QEN06593.1"/>
    </source>
</evidence>
<dbReference type="PANTHER" id="PTHR30036">
    <property type="entry name" value="D-XYLOSE-BINDING PERIPLASMIC PROTEIN"/>
    <property type="match status" value="1"/>
</dbReference>
<feature type="transmembrane region" description="Helical" evidence="3">
    <location>
        <begin position="7"/>
        <end position="28"/>
    </location>
</feature>
<dbReference type="Gene3D" id="3.40.50.2300">
    <property type="match status" value="2"/>
</dbReference>
<comment type="subcellular location">
    <subcellularLocation>
        <location evidence="1">Cell envelope</location>
    </subcellularLocation>
</comment>
<comment type="similarity">
    <text evidence="2">Belongs to the bacterial solute-binding protein 2 family.</text>
</comment>
<dbReference type="GO" id="GO:0030246">
    <property type="term" value="F:carbohydrate binding"/>
    <property type="evidence" value="ECO:0007669"/>
    <property type="project" value="TreeGrafter"/>
</dbReference>
<dbReference type="OrthoDB" id="569491at2"/>
<dbReference type="KEGG" id="ock:EXM22_00780"/>
<keyword evidence="3" id="KW-0472">Membrane</keyword>
<evidence type="ECO:0000313" key="6">
    <source>
        <dbReference type="Proteomes" id="UP000324209"/>
    </source>
</evidence>
<dbReference type="Pfam" id="PF13407">
    <property type="entry name" value="Peripla_BP_4"/>
    <property type="match status" value="1"/>
</dbReference>
<proteinExistence type="inferred from homology"/>
<evidence type="ECO:0000259" key="4">
    <source>
        <dbReference type="Pfam" id="PF13407"/>
    </source>
</evidence>
<name>A0A5C1QEV2_9SPIO</name>
<evidence type="ECO:0000256" key="2">
    <source>
        <dbReference type="ARBA" id="ARBA00007639"/>
    </source>
</evidence>
<dbReference type="InterPro" id="IPR025997">
    <property type="entry name" value="SBP_2_dom"/>
</dbReference>
<accession>A0A5C1QEV2</accession>
<protein>
    <submittedName>
        <fullName evidence="5">Sugar ABC transporter substrate-binding protein</fullName>
    </submittedName>
</protein>
<evidence type="ECO:0000256" key="1">
    <source>
        <dbReference type="ARBA" id="ARBA00004196"/>
    </source>
</evidence>
<sequence>MNRLLKFAPYIFASIFIVVLILSLYTMLKSPFFFRDNSTDLEEKTYHYAFFLPASDYTFFKQLKEGALNASLSMDCSISFHEIDTDPLSLKMVPFSGLDGIGVYAYKEDSNTLANLAAISDAGIPIIQIENEIVRDEKTIFIGTNNFDSGKAIGKLALKSRKEEINLAVVYSEKNPGLMTKANLLELGLRSTLGYRVANIQNEYTTLNPLDAEGLTYRLIRQEKPVDVIVLTDPNDTLVTVQAIVDMNLVGEIQVIGFGDDERIKEYINKGLVLGTIVRDPFLIGFSSVLSLLDISTNGYTSAYVDTGISIITGGDKEK</sequence>
<gene>
    <name evidence="5" type="ORF">EXM22_00780</name>
</gene>
<feature type="domain" description="Periplasmic binding protein" evidence="4">
    <location>
        <begin position="96"/>
        <end position="295"/>
    </location>
</feature>
<dbReference type="SUPFAM" id="SSF53822">
    <property type="entry name" value="Periplasmic binding protein-like I"/>
    <property type="match status" value="1"/>
</dbReference>
<dbReference type="RefSeq" id="WP_149484676.1">
    <property type="nucleotide sequence ID" value="NZ_CP036150.1"/>
</dbReference>
<keyword evidence="3" id="KW-0812">Transmembrane</keyword>
<evidence type="ECO:0000256" key="3">
    <source>
        <dbReference type="SAM" id="Phobius"/>
    </source>
</evidence>
<dbReference type="PANTHER" id="PTHR30036:SF7">
    <property type="entry name" value="ABC TRANSPORTER PERIPLASMIC-BINDING PROTEIN YPHF"/>
    <property type="match status" value="1"/>
</dbReference>
<dbReference type="Proteomes" id="UP000324209">
    <property type="component" value="Chromosome"/>
</dbReference>
<dbReference type="AlphaFoldDB" id="A0A5C1QEV2"/>
<keyword evidence="6" id="KW-1185">Reference proteome</keyword>
<reference evidence="5 6" key="1">
    <citation type="submission" date="2019-02" db="EMBL/GenBank/DDBJ databases">
        <title>Complete Genome Sequence and Methylome Analysis of free living Spirochaetas.</title>
        <authorList>
            <person name="Fomenkov A."/>
            <person name="Dubinina G."/>
            <person name="Leshcheva N."/>
            <person name="Mikheeva N."/>
            <person name="Grabovich M."/>
            <person name="Vincze T."/>
            <person name="Roberts R.J."/>
        </authorList>
    </citation>
    <scope>NUCLEOTIDE SEQUENCE [LARGE SCALE GENOMIC DNA]</scope>
    <source>
        <strain evidence="5 6">K2</strain>
    </source>
</reference>
<keyword evidence="3" id="KW-1133">Transmembrane helix</keyword>